<gene>
    <name evidence="2" type="ORF">FHS41_001379</name>
</gene>
<dbReference type="EMBL" id="JACHXE010000001">
    <property type="protein sequence ID" value="MBB3074910.1"/>
    <property type="molecule type" value="Genomic_DNA"/>
</dbReference>
<evidence type="ECO:0000256" key="1">
    <source>
        <dbReference type="SAM" id="MobiDB-lite"/>
    </source>
</evidence>
<protein>
    <recommendedName>
        <fullName evidence="4">N-acetyltransferase domain-containing protein</fullName>
    </recommendedName>
</protein>
<evidence type="ECO:0008006" key="4">
    <source>
        <dbReference type="Google" id="ProtNLM"/>
    </source>
</evidence>
<proteinExistence type="predicted"/>
<feature type="region of interest" description="Disordered" evidence="1">
    <location>
        <begin position="1"/>
        <end position="22"/>
    </location>
</feature>
<organism evidence="2 3">
    <name type="scientific">Streptomyces violarus</name>
    <dbReference type="NCBI Taxonomy" id="67380"/>
    <lineage>
        <taxon>Bacteria</taxon>
        <taxon>Bacillati</taxon>
        <taxon>Actinomycetota</taxon>
        <taxon>Actinomycetes</taxon>
        <taxon>Kitasatosporales</taxon>
        <taxon>Streptomycetaceae</taxon>
        <taxon>Streptomyces</taxon>
    </lineage>
</organism>
<evidence type="ECO:0000313" key="2">
    <source>
        <dbReference type="EMBL" id="MBB3074910.1"/>
    </source>
</evidence>
<keyword evidence="3" id="KW-1185">Reference proteome</keyword>
<accession>A0A7W5EZY2</accession>
<evidence type="ECO:0000313" key="3">
    <source>
        <dbReference type="Proteomes" id="UP000572907"/>
    </source>
</evidence>
<dbReference type="AlphaFoldDB" id="A0A7W5EZY2"/>
<reference evidence="2 3" key="1">
    <citation type="submission" date="2020-08" db="EMBL/GenBank/DDBJ databases">
        <title>Genomic Encyclopedia of Type Strains, Phase III (KMG-III): the genomes of soil and plant-associated and newly described type strains.</title>
        <authorList>
            <person name="Whitman W."/>
        </authorList>
    </citation>
    <scope>NUCLEOTIDE SEQUENCE [LARGE SCALE GENOMIC DNA]</scope>
    <source>
        <strain evidence="2 3">CECT 3237</strain>
    </source>
</reference>
<comment type="caution">
    <text evidence="2">The sequence shown here is derived from an EMBL/GenBank/DDBJ whole genome shotgun (WGS) entry which is preliminary data.</text>
</comment>
<dbReference type="RefSeq" id="WP_221298371.1">
    <property type="nucleotide sequence ID" value="NZ_BMUP01000001.1"/>
</dbReference>
<sequence length="224" mass="24381">MTAEPGRGQPRKAGDGEPPAVAPARLRRLSRWLVEGLREDLVALYVESRATPPGDPYRRPSRQNFLNRLTVDMRRPGFAMVIAETDSLMGCAFGFPVGGDGSWWLGFDGALPRSIEQLTESGNAFAFAAILIRPHPGDRELARRVQERLLTDHQTSLSTTLVDRADRPTLAALHSWGWLDIGELRRPAGATTFRALVLPFGERTTARLEGLVTMPGDGGPSGAG</sequence>
<name>A0A7W5EZY2_9ACTN</name>
<dbReference type="Proteomes" id="UP000572907">
    <property type="component" value="Unassembled WGS sequence"/>
</dbReference>